<proteinExistence type="predicted"/>
<protein>
    <submittedName>
        <fullName evidence="2">Uncharacterized protein</fullName>
    </submittedName>
</protein>
<accession>A0A7K1J382</accession>
<dbReference type="Proteomes" id="UP000487882">
    <property type="component" value="Unassembled WGS sequence"/>
</dbReference>
<feature type="region of interest" description="Disordered" evidence="1">
    <location>
        <begin position="22"/>
        <end position="71"/>
    </location>
</feature>
<keyword evidence="3" id="KW-1185">Reference proteome</keyword>
<evidence type="ECO:0000256" key="1">
    <source>
        <dbReference type="SAM" id="MobiDB-lite"/>
    </source>
</evidence>
<evidence type="ECO:0000313" key="3">
    <source>
        <dbReference type="Proteomes" id="UP000487882"/>
    </source>
</evidence>
<name>A0A7K1J382_9BIFI</name>
<organism evidence="2 3">
    <name type="scientific">Bifidobacterium canis</name>
    <dbReference type="NCBI Taxonomy" id="2610880"/>
    <lineage>
        <taxon>Bacteria</taxon>
        <taxon>Bacillati</taxon>
        <taxon>Actinomycetota</taxon>
        <taxon>Actinomycetes</taxon>
        <taxon>Bifidobacteriales</taxon>
        <taxon>Bifidobacteriaceae</taxon>
        <taxon>Bifidobacterium</taxon>
    </lineage>
</organism>
<comment type="caution">
    <text evidence="2">The sequence shown here is derived from an EMBL/GenBank/DDBJ whole genome shotgun (WGS) entry which is preliminary data.</text>
</comment>
<evidence type="ECO:0000313" key="2">
    <source>
        <dbReference type="EMBL" id="MUH59116.1"/>
    </source>
</evidence>
<reference evidence="2 3" key="1">
    <citation type="submission" date="2019-09" db="EMBL/GenBank/DDBJ databases">
        <title>Bifidobacterium canis sp. nov., isolated from the digestive tract of German Shepherd dog puppy.</title>
        <authorList>
            <person name="Bunesova V."/>
        </authorList>
    </citation>
    <scope>NUCLEOTIDE SEQUENCE [LARGE SCALE GENOMIC DNA]</scope>
    <source>
        <strain evidence="2 3">GSD1FS</strain>
    </source>
</reference>
<dbReference type="RefSeq" id="WP_155588130.1">
    <property type="nucleotide sequence ID" value="NZ_WNLP01000001.1"/>
</dbReference>
<gene>
    <name evidence="2" type="ORF">GSD1FS_0430</name>
</gene>
<sequence length="71" mass="7838">MRNRLKELTPEEIKEQEEYIRAAERNDTVNKSAAAKAGAALGRANHGGPHPIWVKDDAGQTADKPESQQNQ</sequence>
<dbReference type="AlphaFoldDB" id="A0A7K1J382"/>
<feature type="compositionally biased region" description="Basic and acidic residues" evidence="1">
    <location>
        <begin position="53"/>
        <end position="71"/>
    </location>
</feature>
<dbReference type="EMBL" id="WNLP01000001">
    <property type="protein sequence ID" value="MUH59116.1"/>
    <property type="molecule type" value="Genomic_DNA"/>
</dbReference>
<feature type="compositionally biased region" description="Low complexity" evidence="1">
    <location>
        <begin position="33"/>
        <end position="44"/>
    </location>
</feature>